<dbReference type="EMBL" id="QKXQ01000268">
    <property type="protein sequence ID" value="REH96183.1"/>
    <property type="molecule type" value="Genomic_DNA"/>
</dbReference>
<evidence type="ECO:0000256" key="9">
    <source>
        <dbReference type="SAM" id="Phobius"/>
    </source>
</evidence>
<dbReference type="Pfam" id="PF03553">
    <property type="entry name" value="Na_H_antiporter"/>
    <property type="match status" value="1"/>
</dbReference>
<dbReference type="PANTHER" id="PTHR33451">
    <property type="entry name" value="MALATE-2H(+)/NA(+)-LACTATE ANTIPORTER"/>
    <property type="match status" value="1"/>
</dbReference>
<keyword evidence="2" id="KW-0813">Transport</keyword>
<dbReference type="GO" id="GO:0015297">
    <property type="term" value="F:antiporter activity"/>
    <property type="evidence" value="ECO:0007669"/>
    <property type="project" value="UniProtKB-KW"/>
</dbReference>
<gene>
    <name evidence="11" type="ORF">DOS83_05740</name>
</gene>
<evidence type="ECO:0000256" key="7">
    <source>
        <dbReference type="ARBA" id="ARBA00023136"/>
    </source>
</evidence>
<dbReference type="PANTHER" id="PTHR33451:SF3">
    <property type="entry name" value="MALATE-2H(+)_NA(+)-LACTATE ANTIPORTER"/>
    <property type="match status" value="1"/>
</dbReference>
<dbReference type="GO" id="GO:0005886">
    <property type="term" value="C:plasma membrane"/>
    <property type="evidence" value="ECO:0007669"/>
    <property type="project" value="UniProtKB-SubCell"/>
</dbReference>
<keyword evidence="3" id="KW-0050">Antiport</keyword>
<organism evidence="11 12">
    <name type="scientific">Staphylococcus felis</name>
    <dbReference type="NCBI Taxonomy" id="46127"/>
    <lineage>
        <taxon>Bacteria</taxon>
        <taxon>Bacillati</taxon>
        <taxon>Bacillota</taxon>
        <taxon>Bacilli</taxon>
        <taxon>Bacillales</taxon>
        <taxon>Staphylococcaceae</taxon>
        <taxon>Staphylococcus</taxon>
    </lineage>
</organism>
<reference evidence="11 12" key="1">
    <citation type="journal article" date="2018" name="Vet. Microbiol.">
        <title>Characterisation of Staphylococcus felis isolated from cats using whole genome sequencing.</title>
        <authorList>
            <person name="Worthing K."/>
            <person name="Pang S."/>
            <person name="Trott D.J."/>
            <person name="Abraham S."/>
            <person name="Coombs G.W."/>
            <person name="Jordan D."/>
            <person name="McIntyre L."/>
            <person name="Davies M.R."/>
            <person name="Norris J."/>
        </authorList>
    </citation>
    <scope>NUCLEOTIDE SEQUENCE [LARGE SCALE GENOMIC DNA]</scope>
    <source>
        <strain evidence="11 12">F9</strain>
    </source>
</reference>
<keyword evidence="4" id="KW-1003">Cell membrane</keyword>
<comment type="caution">
    <text evidence="11">The sequence shown here is derived from an EMBL/GenBank/DDBJ whole genome shotgun (WGS) entry which is preliminary data.</text>
</comment>
<evidence type="ECO:0000256" key="1">
    <source>
        <dbReference type="ARBA" id="ARBA00004651"/>
    </source>
</evidence>
<evidence type="ECO:0000256" key="3">
    <source>
        <dbReference type="ARBA" id="ARBA00022449"/>
    </source>
</evidence>
<dbReference type="RefSeq" id="WP_274541483.1">
    <property type="nucleotide sequence ID" value="NZ_QKXQ01000268.1"/>
</dbReference>
<accession>A0A3E0IQ10</accession>
<comment type="similarity">
    <text evidence="8">Belongs to the NhaC Na(+)/H(+) (TC 2.A.35) antiporter family.</text>
</comment>
<evidence type="ECO:0000313" key="12">
    <source>
        <dbReference type="Proteomes" id="UP000256562"/>
    </source>
</evidence>
<feature type="transmembrane region" description="Helical" evidence="9">
    <location>
        <begin position="32"/>
        <end position="54"/>
    </location>
</feature>
<evidence type="ECO:0000256" key="5">
    <source>
        <dbReference type="ARBA" id="ARBA00022692"/>
    </source>
</evidence>
<evidence type="ECO:0000256" key="4">
    <source>
        <dbReference type="ARBA" id="ARBA00022475"/>
    </source>
</evidence>
<name>A0A3E0IQ10_9STAP</name>
<sequence>LEDGGTLTSVFVPWNTCGVFIASTLSVSVSQYAPFAILNFVVPIISLIYGYTGFKVIKLSQSEKQYFKQQEALD</sequence>
<dbReference type="InterPro" id="IPR052180">
    <property type="entry name" value="NhaC_Na-H+_Antiporter"/>
</dbReference>
<dbReference type="AlphaFoldDB" id="A0A3E0IQ10"/>
<keyword evidence="7 9" id="KW-0472">Membrane</keyword>
<feature type="domain" description="Na+/H+ antiporter NhaC-like C-terminal" evidence="10">
    <location>
        <begin position="1"/>
        <end position="54"/>
    </location>
</feature>
<evidence type="ECO:0000313" key="11">
    <source>
        <dbReference type="EMBL" id="REH96183.1"/>
    </source>
</evidence>
<comment type="subcellular location">
    <subcellularLocation>
        <location evidence="1">Cell membrane</location>
        <topology evidence="1">Multi-pass membrane protein</topology>
    </subcellularLocation>
</comment>
<protein>
    <submittedName>
        <fullName evidence="11">Na+/H+ antiporter NhaC</fullName>
    </submittedName>
</protein>
<feature type="non-terminal residue" evidence="11">
    <location>
        <position position="1"/>
    </location>
</feature>
<evidence type="ECO:0000259" key="10">
    <source>
        <dbReference type="Pfam" id="PF03553"/>
    </source>
</evidence>
<proteinExistence type="inferred from homology"/>
<evidence type="ECO:0000256" key="6">
    <source>
        <dbReference type="ARBA" id="ARBA00022989"/>
    </source>
</evidence>
<dbReference type="InterPro" id="IPR018461">
    <property type="entry name" value="Na/H_Antiport_NhaC-like_C"/>
</dbReference>
<keyword evidence="6 9" id="KW-1133">Transmembrane helix</keyword>
<evidence type="ECO:0000256" key="2">
    <source>
        <dbReference type="ARBA" id="ARBA00022448"/>
    </source>
</evidence>
<dbReference type="Proteomes" id="UP000256562">
    <property type="component" value="Unassembled WGS sequence"/>
</dbReference>
<keyword evidence="5 9" id="KW-0812">Transmembrane</keyword>
<evidence type="ECO:0000256" key="8">
    <source>
        <dbReference type="ARBA" id="ARBA00038435"/>
    </source>
</evidence>